<evidence type="ECO:0000313" key="1">
    <source>
        <dbReference type="EMBL" id="EIW90364.1"/>
    </source>
</evidence>
<comment type="caution">
    <text evidence="1">The sequence shown here is derived from an EMBL/GenBank/DDBJ whole genome shotgun (WGS) entry which is preliminary data.</text>
</comment>
<evidence type="ECO:0000313" key="2">
    <source>
        <dbReference type="Proteomes" id="UP000035062"/>
    </source>
</evidence>
<dbReference type="PATRIC" id="fig|1195246.3.peg.163"/>
<organism evidence="1 2">
    <name type="scientific">Alishewanella agri BL06</name>
    <dbReference type="NCBI Taxonomy" id="1195246"/>
    <lineage>
        <taxon>Bacteria</taxon>
        <taxon>Pseudomonadati</taxon>
        <taxon>Pseudomonadota</taxon>
        <taxon>Gammaproteobacteria</taxon>
        <taxon>Alteromonadales</taxon>
        <taxon>Alteromonadaceae</taxon>
        <taxon>Alishewanella</taxon>
    </lineage>
</organism>
<reference evidence="1 2" key="1">
    <citation type="journal article" date="2012" name="J. Bacteriol.">
        <title>Genome Sequence of Pectin-Degrading Alishewanella agri, Isolated from Landfill Soil.</title>
        <authorList>
            <person name="Kim J."/>
            <person name="Jung J."/>
            <person name="Sung J.S."/>
            <person name="Chun J."/>
            <person name="Park W."/>
        </authorList>
    </citation>
    <scope>NUCLEOTIDE SEQUENCE [LARGE SCALE GENOMIC DNA]</scope>
    <source>
        <strain evidence="1 2">BL06</strain>
    </source>
</reference>
<dbReference type="AlphaFoldDB" id="I9P666"/>
<dbReference type="STRING" id="1195246.AGRI_00795"/>
<protein>
    <submittedName>
        <fullName evidence="1">Uncharacterized protein</fullName>
    </submittedName>
</protein>
<accession>I9P666</accession>
<keyword evidence="2" id="KW-1185">Reference proteome</keyword>
<gene>
    <name evidence="1" type="ORF">AGRI_00795</name>
</gene>
<sequence length="812" mass="91867">MAAKPIFAQYQVLTYWPDGSIRWLQISCILSVAANFSGCLTLTVHAEPQAIPDVRSRLEKTSAGWLLQSDFTQYSVNTQTLCTKIRQDEQCWDLSFEFAYQDGQTTVFLVEQNTEHWVSGPVFDELLVSGFLGATAPTLRISLLLRFWHQAGIIEVEARLHNPQRAMHPGGLWDLGDPGSIQFHAFSALLKSHQSGKAALKPSPEREWLDVSESDELQLLQASSGKANWRSANHQNAQGEVKLLYKGYKVFQNDNEIAQAEQASPVAQLNGENWTCQIAQAEFWQNFPSAISCKKDRLKLCLFPAITGQNYELQGGERKTQRFAVAVGYATGTLHWLQQPLRCQLAVAHYHTANAFPWFGPLQDDDPVNALLTPALNGKHSFSAKRDIIDEYGWRNFGDIFADHESLYLPPEHAAYISHYNNQYDPVFGFARQFALTGDSRWFQLMDELARHVIDIDIYHTEQDRVEYNNGLFWHTDHYLPAHTATHRTYSKHNQTSSIPGQTGGGPATEHCYTTGLKYHFWLTGNPQSKAAVIQLAEWMNALHGEAPGLFNQLWAIKSRELPALLTRIKGKAQSLFPLTRGTGNYITALLDAYDLSLNLRYLKQCATVIKHSIAATDNIESRNLLDVEVAWSYTILLTSIARYLQLKKLLGEFDADFHYARESFLAYCRWMVQHERLYLSAATELEFANDTWLAQDIRKAMLMFQAAELSPAEASIFLDKANCWLTAITAGLAQSKELHFSRVQIILLQNFGPHYAQEGFPAAALVAQSIPESSSHSLIPVLSRISYKLAKALLTCRFKRERNWIKTRMNN</sequence>
<proteinExistence type="predicted"/>
<dbReference type="Proteomes" id="UP000035062">
    <property type="component" value="Unassembled WGS sequence"/>
</dbReference>
<dbReference type="eggNOG" id="ENOG502Z842">
    <property type="taxonomic scope" value="Bacteria"/>
</dbReference>
<dbReference type="EMBL" id="AKKU01000001">
    <property type="protein sequence ID" value="EIW90364.1"/>
    <property type="molecule type" value="Genomic_DNA"/>
</dbReference>
<name>I9P666_9ALTE</name>